<evidence type="ECO:0000313" key="2">
    <source>
        <dbReference type="EMBL" id="PJE78342.1"/>
    </source>
</evidence>
<reference evidence="2" key="1">
    <citation type="journal article" date="2017" name="Appl. Environ. Microbiol.">
        <title>Molecular characterization of an Endozoicomonas-like organism causing infection in king scallop Pecten maximus L.</title>
        <authorList>
            <person name="Cano I."/>
            <person name="van Aerle R."/>
            <person name="Ross S."/>
            <person name="Verner-Jeffreys D.W."/>
            <person name="Paley R.K."/>
            <person name="Rimmer G."/>
            <person name="Ryder D."/>
            <person name="Hooper P."/>
            <person name="Stone D."/>
            <person name="Feist S.W."/>
        </authorList>
    </citation>
    <scope>NUCLEOTIDE SEQUENCE</scope>
</reference>
<feature type="domain" description="NrS-1 polymerase-like helicase" evidence="1">
    <location>
        <begin position="3"/>
        <end position="97"/>
    </location>
</feature>
<evidence type="ECO:0000259" key="1">
    <source>
        <dbReference type="Pfam" id="PF19263"/>
    </source>
</evidence>
<name>A0A2H9T561_9ZZZZ</name>
<proteinExistence type="predicted"/>
<dbReference type="AlphaFoldDB" id="A0A2H9T561"/>
<dbReference type="InterPro" id="IPR045455">
    <property type="entry name" value="NrS-1_pol-like_helicase"/>
</dbReference>
<dbReference type="EMBL" id="NSIT01000198">
    <property type="protein sequence ID" value="PJE78342.1"/>
    <property type="molecule type" value="Genomic_DNA"/>
</dbReference>
<organism evidence="2">
    <name type="scientific">invertebrate metagenome</name>
    <dbReference type="NCBI Taxonomy" id="1711999"/>
    <lineage>
        <taxon>unclassified sequences</taxon>
        <taxon>metagenomes</taxon>
        <taxon>organismal metagenomes</taxon>
    </lineage>
</organism>
<sequence length="261" mass="30212">MEYFGQLLCPHFQRISSSAHITGRFYSNLSRALLVFADEAFGTRDKSLIGALKTLITESHRMLEQKHIDAIEFRNFVRLIMSSNEEWAVPAEFDERRFFVVKVSDAKKGDTAYFQAIIQERDNGGKEALLDFLMKRDLSGKDLRKFPVTNALISQKLRSLKPHEQWLYHVLQLGEIHNQASEASLPKDQLYSLYVDYCIRMKAHHSIDVGSFYKGLYKMIPATEQRPRIDGKLTRMITFPPLAECRSAFEQWVDGKIDWSV</sequence>
<dbReference type="Pfam" id="PF19263">
    <property type="entry name" value="DUF5906"/>
    <property type="match status" value="1"/>
</dbReference>
<accession>A0A2H9T561</accession>
<comment type="caution">
    <text evidence="2">The sequence shown here is derived from an EMBL/GenBank/DDBJ whole genome shotgun (WGS) entry which is preliminary data.</text>
</comment>
<protein>
    <recommendedName>
        <fullName evidence="1">NrS-1 polymerase-like helicase domain-containing protein</fullName>
    </recommendedName>
</protein>
<gene>
    <name evidence="2" type="ORF">CI610_02717</name>
</gene>